<proteinExistence type="predicted"/>
<comment type="caution">
    <text evidence="1">The sequence shown here is derived from an EMBL/GenBank/DDBJ whole genome shotgun (WGS) entry which is preliminary data.</text>
</comment>
<dbReference type="EMBL" id="BBNQ01000009">
    <property type="protein sequence ID" value="GAL63034.1"/>
    <property type="molecule type" value="Genomic_DNA"/>
</dbReference>
<dbReference type="Proteomes" id="UP000029644">
    <property type="component" value="Unassembled WGS sequence"/>
</dbReference>
<evidence type="ECO:0000313" key="2">
    <source>
        <dbReference type="Proteomes" id="UP000029644"/>
    </source>
</evidence>
<name>A0A090VI80_9FLAO</name>
<gene>
    <name evidence="1" type="ORF">JCM19300_1052</name>
</gene>
<accession>A0A090VI80</accession>
<protein>
    <submittedName>
        <fullName evidence="1">Uncharacterized protein</fullName>
    </submittedName>
</protein>
<evidence type="ECO:0000313" key="1">
    <source>
        <dbReference type="EMBL" id="GAL63034.1"/>
    </source>
</evidence>
<sequence length="50" mass="5028">MSPVSPSHTIIEGVGLAIGLSSTINSTVVSSKQGPSGAEDVAFVTRIVMV</sequence>
<reference evidence="1 2" key="1">
    <citation type="journal article" date="2014" name="Genome Announc.">
        <title>Draft Genome Sequences of Marine Flavobacterium Algibacter lectus Strains SS8 and NR4.</title>
        <authorList>
            <person name="Takatani N."/>
            <person name="Nakanishi M."/>
            <person name="Meirelles P."/>
            <person name="Mino S."/>
            <person name="Suda W."/>
            <person name="Oshima K."/>
            <person name="Hattori M."/>
            <person name="Ohkuma M."/>
            <person name="Hosokawa M."/>
            <person name="Miyashita K."/>
            <person name="Thompson F.L."/>
            <person name="Niwa A."/>
            <person name="Sawabe T."/>
            <person name="Sawabe T."/>
        </authorList>
    </citation>
    <scope>NUCLEOTIDE SEQUENCE [LARGE SCALE GENOMIC DNA]</scope>
    <source>
        <strain evidence="1 2">JCM 19300</strain>
    </source>
</reference>
<organism evidence="1 2">
    <name type="scientific">Algibacter lectus</name>
    <dbReference type="NCBI Taxonomy" id="221126"/>
    <lineage>
        <taxon>Bacteria</taxon>
        <taxon>Pseudomonadati</taxon>
        <taxon>Bacteroidota</taxon>
        <taxon>Flavobacteriia</taxon>
        <taxon>Flavobacteriales</taxon>
        <taxon>Flavobacteriaceae</taxon>
        <taxon>Algibacter</taxon>
    </lineage>
</organism>
<dbReference type="AlphaFoldDB" id="A0A090VI80"/>